<dbReference type="Proteomes" id="UP001164459">
    <property type="component" value="Chromosome"/>
</dbReference>
<proteinExistence type="predicted"/>
<name>A0ABY7H0K3_9BACT</name>
<keyword evidence="2" id="KW-1185">Reference proteome</keyword>
<gene>
    <name evidence="1" type="ORF">O0S08_41905</name>
</gene>
<dbReference type="RefSeq" id="WP_269035131.1">
    <property type="nucleotide sequence ID" value="NZ_CP114040.1"/>
</dbReference>
<sequence length="289" mass="30542">MQRYRRFVLVASILGLWARPEPAEARSCGSWSWDSDYGSAMFFDDAVEVPADVLPWMVMRCEDIEAAVPDDCALVAGDVRIDVTVELRGASACDSEERETFDVVAEFVPAEPLAPGAVYELDCGEFAAYPDDFQSPGTLHVGDLPAFPPAVLGELQAREKIVDSQGCKPTGGATCAVPDSIALSIDFSAQYFGQGGYVEAVYADGRLAVVSGPGFGQGAKIPPGPGPIALTPVAADGTRGETVVLDEADIAPDSDESMACKVGSGGFAPALWLLGPLAWSFIRRRRAMS</sequence>
<evidence type="ECO:0000313" key="1">
    <source>
        <dbReference type="EMBL" id="WAS92775.1"/>
    </source>
</evidence>
<organism evidence="1 2">
    <name type="scientific">Nannocystis punicea</name>
    <dbReference type="NCBI Taxonomy" id="2995304"/>
    <lineage>
        <taxon>Bacteria</taxon>
        <taxon>Pseudomonadati</taxon>
        <taxon>Myxococcota</taxon>
        <taxon>Polyangia</taxon>
        <taxon>Nannocystales</taxon>
        <taxon>Nannocystaceae</taxon>
        <taxon>Nannocystis</taxon>
    </lineage>
</organism>
<evidence type="ECO:0008006" key="3">
    <source>
        <dbReference type="Google" id="ProtNLM"/>
    </source>
</evidence>
<protein>
    <recommendedName>
        <fullName evidence="3">MYXO-CTERM domain-containing protein</fullName>
    </recommendedName>
</protein>
<evidence type="ECO:0000313" key="2">
    <source>
        <dbReference type="Proteomes" id="UP001164459"/>
    </source>
</evidence>
<reference evidence="1" key="1">
    <citation type="submission" date="2022-11" db="EMBL/GenBank/DDBJ databases">
        <title>Minimal conservation of predation-associated metabolite biosynthetic gene clusters underscores biosynthetic potential of Myxococcota including descriptions for ten novel species: Archangium lansinium sp. nov., Myxococcus landrumus sp. nov., Nannocystis bai.</title>
        <authorList>
            <person name="Ahearne A."/>
            <person name="Stevens C."/>
            <person name="Dowd S."/>
        </authorList>
    </citation>
    <scope>NUCLEOTIDE SEQUENCE</scope>
    <source>
        <strain evidence="1">Fl3</strain>
    </source>
</reference>
<accession>A0ABY7H0K3</accession>
<dbReference type="EMBL" id="CP114040">
    <property type="protein sequence ID" value="WAS92775.1"/>
    <property type="molecule type" value="Genomic_DNA"/>
</dbReference>